<dbReference type="OrthoDB" id="147618at2"/>
<evidence type="ECO:0000313" key="1">
    <source>
        <dbReference type="EMBL" id="GCF10609.1"/>
    </source>
</evidence>
<dbReference type="EMBL" id="BIXY01000076">
    <property type="protein sequence ID" value="GCF10609.1"/>
    <property type="molecule type" value="Genomic_DNA"/>
</dbReference>
<gene>
    <name evidence="1" type="ORF">KDI_41730</name>
</gene>
<protein>
    <submittedName>
        <fullName evidence="1">Uncharacterized protein</fullName>
    </submittedName>
</protein>
<evidence type="ECO:0000313" key="2">
    <source>
        <dbReference type="Proteomes" id="UP000322530"/>
    </source>
</evidence>
<dbReference type="Proteomes" id="UP000322530">
    <property type="component" value="Unassembled WGS sequence"/>
</dbReference>
<reference evidence="1 2" key="1">
    <citation type="submission" date="2019-01" db="EMBL/GenBank/DDBJ databases">
        <title>Draft genome sequence of Dictyobacter sp. Uno17.</title>
        <authorList>
            <person name="Wang C.M."/>
            <person name="Zheng Y."/>
            <person name="Sakai Y."/>
            <person name="Abe K."/>
            <person name="Yokota A."/>
            <person name="Yabe S."/>
        </authorList>
    </citation>
    <scope>NUCLEOTIDE SEQUENCE [LARGE SCALE GENOMIC DNA]</scope>
    <source>
        <strain evidence="1 2">Uno17</strain>
    </source>
</reference>
<proteinExistence type="predicted"/>
<comment type="caution">
    <text evidence="1">The sequence shown here is derived from an EMBL/GenBank/DDBJ whole genome shotgun (WGS) entry which is preliminary data.</text>
</comment>
<dbReference type="RefSeq" id="WP_149403484.1">
    <property type="nucleotide sequence ID" value="NZ_BIXY01000076.1"/>
</dbReference>
<organism evidence="1 2">
    <name type="scientific">Dictyobacter arantiisoli</name>
    <dbReference type="NCBI Taxonomy" id="2014874"/>
    <lineage>
        <taxon>Bacteria</taxon>
        <taxon>Bacillati</taxon>
        <taxon>Chloroflexota</taxon>
        <taxon>Ktedonobacteria</taxon>
        <taxon>Ktedonobacterales</taxon>
        <taxon>Dictyobacteraceae</taxon>
        <taxon>Dictyobacter</taxon>
    </lineage>
</organism>
<dbReference type="AlphaFoldDB" id="A0A5A5THV9"/>
<keyword evidence="2" id="KW-1185">Reference proteome</keyword>
<sequence>MSLAAFDANDRRTVLAYIAIIPIKESTILKVLKGEMKETDIRPEDIELYDRKGGYTLLAESAACHPDYPEKLGEVIRYLLNYWLEQYPDRYIEKIYAQAASDKGDILIQKLFFAPLYDLAEDAYVLDMKRPGASRLIRNFQDSLKNKTNI</sequence>
<accession>A0A5A5THV9</accession>
<name>A0A5A5THV9_9CHLR</name>